<reference evidence="1 2" key="1">
    <citation type="submission" date="2019-05" db="EMBL/GenBank/DDBJ databases">
        <title>Another draft genome of Portunus trituberculatus and its Hox gene families provides insights of decapod evolution.</title>
        <authorList>
            <person name="Jeong J.-H."/>
            <person name="Song I."/>
            <person name="Kim S."/>
            <person name="Choi T."/>
            <person name="Kim D."/>
            <person name="Ryu S."/>
            <person name="Kim W."/>
        </authorList>
    </citation>
    <scope>NUCLEOTIDE SEQUENCE [LARGE SCALE GENOMIC DNA]</scope>
    <source>
        <tissue evidence="1">Muscle</tissue>
    </source>
</reference>
<sequence length="120" mass="13265">MVFQVRPRESSGNLFYLDVITLMCGSTGSCEQPDDTVVLEVRGMVEVWLGVGSKQPHNNSAGCLAYTKTHTPDVARHPYQLGLVPGLAKEKLSCQIFILFTGKVSLNDHIFWEVAKSLKL</sequence>
<evidence type="ECO:0000313" key="1">
    <source>
        <dbReference type="EMBL" id="MPC25271.1"/>
    </source>
</evidence>
<evidence type="ECO:0000313" key="2">
    <source>
        <dbReference type="Proteomes" id="UP000324222"/>
    </source>
</evidence>
<name>A0A5B7DUB5_PORTR</name>
<dbReference type="EMBL" id="VSRR010001440">
    <property type="protein sequence ID" value="MPC25271.1"/>
    <property type="molecule type" value="Genomic_DNA"/>
</dbReference>
<proteinExistence type="predicted"/>
<keyword evidence="2" id="KW-1185">Reference proteome</keyword>
<accession>A0A5B7DUB5</accession>
<comment type="caution">
    <text evidence="1">The sequence shown here is derived from an EMBL/GenBank/DDBJ whole genome shotgun (WGS) entry which is preliminary data.</text>
</comment>
<dbReference type="AlphaFoldDB" id="A0A5B7DUB5"/>
<dbReference type="PROSITE" id="PS51257">
    <property type="entry name" value="PROKAR_LIPOPROTEIN"/>
    <property type="match status" value="1"/>
</dbReference>
<organism evidence="1 2">
    <name type="scientific">Portunus trituberculatus</name>
    <name type="common">Swimming crab</name>
    <name type="synonym">Neptunus trituberculatus</name>
    <dbReference type="NCBI Taxonomy" id="210409"/>
    <lineage>
        <taxon>Eukaryota</taxon>
        <taxon>Metazoa</taxon>
        <taxon>Ecdysozoa</taxon>
        <taxon>Arthropoda</taxon>
        <taxon>Crustacea</taxon>
        <taxon>Multicrustacea</taxon>
        <taxon>Malacostraca</taxon>
        <taxon>Eumalacostraca</taxon>
        <taxon>Eucarida</taxon>
        <taxon>Decapoda</taxon>
        <taxon>Pleocyemata</taxon>
        <taxon>Brachyura</taxon>
        <taxon>Eubrachyura</taxon>
        <taxon>Portunoidea</taxon>
        <taxon>Portunidae</taxon>
        <taxon>Portuninae</taxon>
        <taxon>Portunus</taxon>
    </lineage>
</organism>
<gene>
    <name evidence="1" type="ORF">E2C01_018376</name>
</gene>
<dbReference type="Proteomes" id="UP000324222">
    <property type="component" value="Unassembled WGS sequence"/>
</dbReference>
<protein>
    <submittedName>
        <fullName evidence="1">Uncharacterized protein</fullName>
    </submittedName>
</protein>